<dbReference type="InterPro" id="IPR050570">
    <property type="entry name" value="Cell_wall_metabolism_enzyme"/>
</dbReference>
<evidence type="ECO:0000259" key="1">
    <source>
        <dbReference type="PROSITE" id="PS51782"/>
    </source>
</evidence>
<feature type="domain" description="LysM" evidence="1">
    <location>
        <begin position="345"/>
        <end position="389"/>
    </location>
</feature>
<dbReference type="KEGG" id="ptan:CRYO30217_00742"/>
<accession>A0A916JKP6</accession>
<proteinExistence type="predicted"/>
<dbReference type="PANTHER" id="PTHR21666">
    <property type="entry name" value="PEPTIDASE-RELATED"/>
    <property type="match status" value="1"/>
</dbReference>
<dbReference type="SUPFAM" id="SSF54106">
    <property type="entry name" value="LysM domain"/>
    <property type="match status" value="1"/>
</dbReference>
<dbReference type="GO" id="GO:0004222">
    <property type="term" value="F:metalloendopeptidase activity"/>
    <property type="evidence" value="ECO:0007669"/>
    <property type="project" value="TreeGrafter"/>
</dbReference>
<dbReference type="SUPFAM" id="SSF51261">
    <property type="entry name" value="Duplicated hybrid motif"/>
    <property type="match status" value="1"/>
</dbReference>
<dbReference type="Pfam" id="PF01551">
    <property type="entry name" value="Peptidase_M23"/>
    <property type="match status" value="1"/>
</dbReference>
<dbReference type="InterPro" id="IPR018392">
    <property type="entry name" value="LysM"/>
</dbReference>
<dbReference type="AlphaFoldDB" id="A0A916JKP6"/>
<dbReference type="Gene3D" id="2.70.70.10">
    <property type="entry name" value="Glucose Permease (Domain IIA)"/>
    <property type="match status" value="1"/>
</dbReference>
<protein>
    <recommendedName>
        <fullName evidence="1">LysM domain-containing protein</fullName>
    </recommendedName>
</protein>
<dbReference type="InterPro" id="IPR016047">
    <property type="entry name" value="M23ase_b-sheet_dom"/>
</dbReference>
<evidence type="ECO:0000313" key="2">
    <source>
        <dbReference type="EMBL" id="CAG5078690.1"/>
    </source>
</evidence>
<dbReference type="PROSITE" id="PS51782">
    <property type="entry name" value="LYSM"/>
    <property type="match status" value="1"/>
</dbReference>
<dbReference type="InterPro" id="IPR011055">
    <property type="entry name" value="Dup_hybrid_motif"/>
</dbReference>
<dbReference type="EMBL" id="OU015584">
    <property type="protein sequence ID" value="CAG5078690.1"/>
    <property type="molecule type" value="Genomic_DNA"/>
</dbReference>
<dbReference type="CDD" id="cd00118">
    <property type="entry name" value="LysM"/>
    <property type="match status" value="1"/>
</dbReference>
<reference evidence="2" key="1">
    <citation type="submission" date="2021-04" db="EMBL/GenBank/DDBJ databases">
        <authorList>
            <person name="Rodrigo-Torres L."/>
            <person name="Arahal R. D."/>
            <person name="Lucena T."/>
        </authorList>
    </citation>
    <scope>NUCLEOTIDE SEQUENCE</scope>
    <source>
        <strain evidence="2">AS29M-1</strain>
    </source>
</reference>
<dbReference type="InterPro" id="IPR036779">
    <property type="entry name" value="LysM_dom_sf"/>
</dbReference>
<name>A0A916JKP6_9FLAO</name>
<sequence>MRYLIVLIAGVCCFGLLSHMSSNNGFCEDCPTPGDEKKKAKDTAKAVVAYGSDYLFETNVNFKDLNIEERIDSLIRLDSLTESVKKEIAFYKTVADKSQEQIYEMVDSLFELDSVPFALINQINLYVAMMPGHIELPDEFEVVKEDGSPYPANAYYHFWSNKQSWYYPDSIHAKDSTLVLVLADERKGMKYNHPLCQKTLRRYYGTVTSPYGWRDGKAHNGVDLELHHYDSILNMFDGKVRVARTMGGFGRVVIVRHYNGLESLYAHMSKIRVHEGDTVKAGQLLGHGGQTGNATGTHLHMEIRFKGLPVNPAHIISFQDKELYSDTLILKKYKHRYIAYPYGKEFHIVTKRDSPYRIAKRYGMDLTALCELNGITKKSKLLVGQKIKIQQ</sequence>
<evidence type="ECO:0000313" key="3">
    <source>
        <dbReference type="Proteomes" id="UP000683507"/>
    </source>
</evidence>
<dbReference type="Proteomes" id="UP000683507">
    <property type="component" value="Chromosome"/>
</dbReference>
<organism evidence="2 3">
    <name type="scientific">Parvicella tangerina</name>
    <dbReference type="NCBI Taxonomy" id="2829795"/>
    <lineage>
        <taxon>Bacteria</taxon>
        <taxon>Pseudomonadati</taxon>
        <taxon>Bacteroidota</taxon>
        <taxon>Flavobacteriia</taxon>
        <taxon>Flavobacteriales</taxon>
        <taxon>Parvicellaceae</taxon>
        <taxon>Parvicella</taxon>
    </lineage>
</organism>
<dbReference type="PANTHER" id="PTHR21666:SF270">
    <property type="entry name" value="MUREIN HYDROLASE ACTIVATOR ENVC"/>
    <property type="match status" value="1"/>
</dbReference>
<dbReference type="SMART" id="SM00257">
    <property type="entry name" value="LysM"/>
    <property type="match status" value="1"/>
</dbReference>
<keyword evidence="3" id="KW-1185">Reference proteome</keyword>
<dbReference type="Gene3D" id="3.10.350.10">
    <property type="entry name" value="LysM domain"/>
    <property type="match status" value="1"/>
</dbReference>
<dbReference type="CDD" id="cd12797">
    <property type="entry name" value="M23_peptidase"/>
    <property type="match status" value="1"/>
</dbReference>
<dbReference type="Pfam" id="PF01476">
    <property type="entry name" value="LysM"/>
    <property type="match status" value="1"/>
</dbReference>
<dbReference type="RefSeq" id="WP_258540968.1">
    <property type="nucleotide sequence ID" value="NZ_OU015584.1"/>
</dbReference>
<gene>
    <name evidence="2" type="ORF">CRYO30217_00742</name>
</gene>